<evidence type="ECO:0000256" key="7">
    <source>
        <dbReference type="ARBA" id="ARBA00023065"/>
    </source>
</evidence>
<dbReference type="GO" id="GO:0006826">
    <property type="term" value="P:iron ion transport"/>
    <property type="evidence" value="ECO:0007669"/>
    <property type="project" value="UniProtKB-KW"/>
</dbReference>
<evidence type="ECO:0000256" key="11">
    <source>
        <dbReference type="PROSITE-ProRule" id="PRU01360"/>
    </source>
</evidence>
<proteinExistence type="inferred from homology"/>
<evidence type="ECO:0000256" key="12">
    <source>
        <dbReference type="PROSITE-ProRule" id="PRU10143"/>
    </source>
</evidence>
<dbReference type="EMBL" id="CABVHU010000009">
    <property type="protein sequence ID" value="VVO12426.1"/>
    <property type="molecule type" value="Genomic_DNA"/>
</dbReference>
<keyword evidence="7" id="KW-0406">Ion transport</keyword>
<dbReference type="AlphaFoldDB" id="A0A5E7TY80"/>
<evidence type="ECO:0000256" key="6">
    <source>
        <dbReference type="ARBA" id="ARBA00023004"/>
    </source>
</evidence>
<dbReference type="InterPro" id="IPR036942">
    <property type="entry name" value="Beta-barrel_TonB_sf"/>
</dbReference>
<evidence type="ECO:0000256" key="3">
    <source>
        <dbReference type="ARBA" id="ARBA00022452"/>
    </source>
</evidence>
<dbReference type="InterPro" id="IPR012910">
    <property type="entry name" value="Plug_dom"/>
</dbReference>
<dbReference type="InterPro" id="IPR010916">
    <property type="entry name" value="TonB_box_CS"/>
</dbReference>
<reference evidence="16 17" key="1">
    <citation type="submission" date="2019-09" db="EMBL/GenBank/DDBJ databases">
        <authorList>
            <person name="Chandra G."/>
            <person name="Truman W A."/>
        </authorList>
    </citation>
    <scope>NUCLEOTIDE SEQUENCE [LARGE SCALE GENOMIC DNA]</scope>
    <source>
        <strain evidence="16">PS833</strain>
    </source>
</reference>
<dbReference type="Pfam" id="PF07715">
    <property type="entry name" value="Plug"/>
    <property type="match status" value="1"/>
</dbReference>
<evidence type="ECO:0000256" key="5">
    <source>
        <dbReference type="ARBA" id="ARBA00022692"/>
    </source>
</evidence>
<keyword evidence="3 11" id="KW-1134">Transmembrane beta strand</keyword>
<keyword evidence="5 11" id="KW-0812">Transmembrane</keyword>
<dbReference type="InterPro" id="IPR039426">
    <property type="entry name" value="TonB-dep_rcpt-like"/>
</dbReference>
<dbReference type="Proteomes" id="UP000409037">
    <property type="component" value="Unassembled WGS sequence"/>
</dbReference>
<evidence type="ECO:0000256" key="4">
    <source>
        <dbReference type="ARBA" id="ARBA00022496"/>
    </source>
</evidence>
<evidence type="ECO:0000256" key="13">
    <source>
        <dbReference type="RuleBase" id="RU003357"/>
    </source>
</evidence>
<comment type="similarity">
    <text evidence="11 13">Belongs to the TonB-dependent receptor family.</text>
</comment>
<dbReference type="RefSeq" id="WP_150798984.1">
    <property type="nucleotide sequence ID" value="NZ_CABVHU010000009.1"/>
</dbReference>
<keyword evidence="8 12" id="KW-0798">TonB box</keyword>
<evidence type="ECO:0000256" key="2">
    <source>
        <dbReference type="ARBA" id="ARBA00022448"/>
    </source>
</evidence>
<feature type="domain" description="TonB-dependent receptor plug" evidence="15">
    <location>
        <begin position="87"/>
        <end position="199"/>
    </location>
</feature>
<dbReference type="GO" id="GO:0009279">
    <property type="term" value="C:cell outer membrane"/>
    <property type="evidence" value="ECO:0007669"/>
    <property type="project" value="UniProtKB-SubCell"/>
</dbReference>
<feature type="short sequence motif" description="TonB box" evidence="12">
    <location>
        <begin position="75"/>
        <end position="81"/>
    </location>
</feature>
<comment type="subcellular location">
    <subcellularLocation>
        <location evidence="1 11">Cell outer membrane</location>
        <topology evidence="1 11">Multi-pass membrane protein</topology>
    </subcellularLocation>
</comment>
<evidence type="ECO:0000256" key="10">
    <source>
        <dbReference type="ARBA" id="ARBA00023237"/>
    </source>
</evidence>
<name>A0A5E7TY80_PSEFL</name>
<evidence type="ECO:0000256" key="8">
    <source>
        <dbReference type="ARBA" id="ARBA00023077"/>
    </source>
</evidence>
<organism evidence="16 17">
    <name type="scientific">Pseudomonas fluorescens</name>
    <dbReference type="NCBI Taxonomy" id="294"/>
    <lineage>
        <taxon>Bacteria</taxon>
        <taxon>Pseudomonadati</taxon>
        <taxon>Pseudomonadota</taxon>
        <taxon>Gammaproteobacteria</taxon>
        <taxon>Pseudomonadales</taxon>
        <taxon>Pseudomonadaceae</taxon>
        <taxon>Pseudomonas</taxon>
    </lineage>
</organism>
<evidence type="ECO:0000313" key="16">
    <source>
        <dbReference type="EMBL" id="VVO12426.1"/>
    </source>
</evidence>
<keyword evidence="9 11" id="KW-0472">Membrane</keyword>
<keyword evidence="2 11" id="KW-0813">Transport</keyword>
<protein>
    <submittedName>
        <fullName evidence="16">Vitamin B12 transporter BtuB</fullName>
    </submittedName>
</protein>
<feature type="domain" description="TonB-dependent receptor-like beta-barrel" evidence="14">
    <location>
        <begin position="301"/>
        <end position="769"/>
    </location>
</feature>
<dbReference type="Pfam" id="PF00593">
    <property type="entry name" value="TonB_dep_Rec_b-barrel"/>
    <property type="match status" value="1"/>
</dbReference>
<dbReference type="Gene3D" id="2.40.170.20">
    <property type="entry name" value="TonB-dependent receptor, beta-barrel domain"/>
    <property type="match status" value="1"/>
</dbReference>
<evidence type="ECO:0000259" key="15">
    <source>
        <dbReference type="Pfam" id="PF07715"/>
    </source>
</evidence>
<dbReference type="SUPFAM" id="SSF56935">
    <property type="entry name" value="Porins"/>
    <property type="match status" value="1"/>
</dbReference>
<evidence type="ECO:0000259" key="14">
    <source>
        <dbReference type="Pfam" id="PF00593"/>
    </source>
</evidence>
<dbReference type="OrthoDB" id="127311at2"/>
<dbReference type="PROSITE" id="PS52016">
    <property type="entry name" value="TONB_DEPENDENT_REC_3"/>
    <property type="match status" value="1"/>
</dbReference>
<dbReference type="PANTHER" id="PTHR32552">
    <property type="entry name" value="FERRICHROME IRON RECEPTOR-RELATED"/>
    <property type="match status" value="1"/>
</dbReference>
<accession>A0A5E7TY80</accession>
<evidence type="ECO:0000313" key="17">
    <source>
        <dbReference type="Proteomes" id="UP000409037"/>
    </source>
</evidence>
<keyword evidence="6" id="KW-0408">Iron</keyword>
<dbReference type="InterPro" id="IPR000531">
    <property type="entry name" value="Beta-barrel_TonB"/>
</dbReference>
<keyword evidence="4" id="KW-0410">Iron transport</keyword>
<evidence type="ECO:0000256" key="1">
    <source>
        <dbReference type="ARBA" id="ARBA00004571"/>
    </source>
</evidence>
<evidence type="ECO:0000256" key="9">
    <source>
        <dbReference type="ARBA" id="ARBA00023136"/>
    </source>
</evidence>
<gene>
    <name evidence="16" type="primary">btuB_3</name>
    <name evidence="16" type="ORF">PS833_03534</name>
</gene>
<dbReference type="PROSITE" id="PS00430">
    <property type="entry name" value="TONB_DEPENDENT_REC_1"/>
    <property type="match status" value="1"/>
</dbReference>
<dbReference type="PANTHER" id="PTHR32552:SF81">
    <property type="entry name" value="TONB-DEPENDENT OUTER MEMBRANE RECEPTOR"/>
    <property type="match status" value="1"/>
</dbReference>
<keyword evidence="10 11" id="KW-0998">Cell outer membrane</keyword>
<sequence precursor="true">MSRLTIQRSKARAALLAPDTSHYFKKTLAQAVSHACIGGLAASLLAGSAFAAQPAAKAGTEQNPQVGGQDDQLDTVVVTAQKRSEKIKDVPIPITAISGEAIRDKDITTSTDIERLAPNLSAQSSSNTGGRTGKPRWFLRGIGTNDPNANQEGPLSIYVDEVVIGLQGDQNFPLFDLERVEVLRGPQGTLWGKNNTGGAIHFISKKPTFENSGYTKLGIGSYGKRTLEAASGGALVDDKLAGRAAIYYEKGDGWADNIVTDETGPELEDFNGRFQLLGNFGDNLDALLSLNVRELHTGNPPNFLVGATSVNNVTTPNPNGVIRQGGGAYVPPYGDDPDNRSDFWGGKSTGESTQVGLSLKLNWYLEENTLTSITAFSHGDGDTDVRAGVPPGTLLDQTSTLGDTSSRQFTQELRLSSPADQRLTWMLGAYYYDLQADSDTRAIRFKSGTTQEQYSSSSWDQDAKSFALFGNTKFRFTDRAALTLGLRQTWESKDITETTLTVQDTPANQNLVVVTQPGGTPDSVTGTGLVAPLSLSKDADWSQTTWDITPEYRFTDDILGYARIATGFRSGGFNQAIVNQAIIETDPETLTDYELGLKTSWLGGRLNANVSLFYYDIKDLQLNIQQQVPGTTITSTAGSSDGKVKGVEFEVEALPTEFWRVTTSLGLLHAEYTNFEYTIGGVALDASGNKFYRTPQTSFRFDTDYRIPLAVGGQVILGTDWAYRSHIYHNATVQEDPVQETPDYWTGNARVTYQAPSRKWQVTGFVNNLTDQSNKVLSQIVNQRGVYPTSYVAPRTFGLQTTINF</sequence>